<evidence type="ECO:0000259" key="8">
    <source>
        <dbReference type="Pfam" id="PF01171"/>
    </source>
</evidence>
<dbReference type="InterPro" id="IPR014729">
    <property type="entry name" value="Rossmann-like_a/b/a_fold"/>
</dbReference>
<comment type="caution">
    <text evidence="10">The sequence shown here is derived from an EMBL/GenBank/DDBJ whole genome shotgun (WGS) entry which is preliminary data.</text>
</comment>
<dbReference type="EC" id="6.3.4.19" evidence="7"/>
<sequence length="311" mass="32403">MRKAVADFAAAHRLGSEVCVGLSGGPDSLALTAAAVGAGLDVTALVVDHGLQPGSAQVARTAADAASALGARVEVLPVRVGRRGGLEAAARDARYAALDAARGDRPVLLGHTADDQAETVLLGLARGSGARSIAGMRVWKNPWGRPLLGVRRQQTLAACTELGLAAHHDPHNRDPRFTRVRLRSEVLPLLEDTLHGGVVEALCRTAAGVRADNDALDDWAARVLAECGRDDGLAIGPLLDAPPAIRTRVLRAWLLDIGATEPTHRVISAVADLLDATATADRTQIAVGGDPGVRRVVIRSGDTLTVRLTAR</sequence>
<dbReference type="GO" id="GO:0032267">
    <property type="term" value="F:tRNA(Ile)-lysidine synthase activity"/>
    <property type="evidence" value="ECO:0007669"/>
    <property type="project" value="UniProtKB-EC"/>
</dbReference>
<dbReference type="InterPro" id="IPR012094">
    <property type="entry name" value="tRNA_Ile_lys_synt"/>
</dbReference>
<evidence type="ECO:0000259" key="9">
    <source>
        <dbReference type="Pfam" id="PF09179"/>
    </source>
</evidence>
<dbReference type="PANTHER" id="PTHR43033:SF1">
    <property type="entry name" value="TRNA(ILE)-LYSIDINE SYNTHASE-RELATED"/>
    <property type="match status" value="1"/>
</dbReference>
<dbReference type="Pfam" id="PF01171">
    <property type="entry name" value="ATP_bind_3"/>
    <property type="match status" value="1"/>
</dbReference>
<dbReference type="SUPFAM" id="SSF52402">
    <property type="entry name" value="Adenine nucleotide alpha hydrolases-like"/>
    <property type="match status" value="1"/>
</dbReference>
<dbReference type="Gene3D" id="3.40.50.620">
    <property type="entry name" value="HUPs"/>
    <property type="match status" value="1"/>
</dbReference>
<keyword evidence="5 7" id="KW-0067">ATP-binding</keyword>
<name>A0A2I1RAR3_9ACTN</name>
<proteinExistence type="inferred from homology"/>
<keyword evidence="2 7" id="KW-0436">Ligase</keyword>
<evidence type="ECO:0000313" key="10">
    <source>
        <dbReference type="EMBL" id="PKZ66175.1"/>
    </source>
</evidence>
<evidence type="ECO:0000256" key="4">
    <source>
        <dbReference type="ARBA" id="ARBA00022741"/>
    </source>
</evidence>
<dbReference type="STRING" id="2055.BCM27_20685"/>
<evidence type="ECO:0000313" key="11">
    <source>
        <dbReference type="Proteomes" id="UP000234662"/>
    </source>
</evidence>
<keyword evidence="1 7" id="KW-0963">Cytoplasm</keyword>
<keyword evidence="3 7" id="KW-0819">tRNA processing</keyword>
<comment type="similarity">
    <text evidence="7">Belongs to the tRNA(Ile)-lysidine synthase family.</text>
</comment>
<dbReference type="Proteomes" id="UP000234662">
    <property type="component" value="Unassembled WGS sequence"/>
</dbReference>
<dbReference type="SUPFAM" id="SSF82829">
    <property type="entry name" value="MesJ substrate recognition domain-like"/>
    <property type="match status" value="1"/>
</dbReference>
<evidence type="ECO:0000256" key="2">
    <source>
        <dbReference type="ARBA" id="ARBA00022598"/>
    </source>
</evidence>
<evidence type="ECO:0000256" key="1">
    <source>
        <dbReference type="ARBA" id="ARBA00022490"/>
    </source>
</evidence>
<accession>A0A2I1RAR3</accession>
<organism evidence="10 11">
    <name type="scientific">Gordonia terrae</name>
    <dbReference type="NCBI Taxonomy" id="2055"/>
    <lineage>
        <taxon>Bacteria</taxon>
        <taxon>Bacillati</taxon>
        <taxon>Actinomycetota</taxon>
        <taxon>Actinomycetes</taxon>
        <taxon>Mycobacteriales</taxon>
        <taxon>Gordoniaceae</taxon>
        <taxon>Gordonia</taxon>
    </lineage>
</organism>
<evidence type="ECO:0000256" key="5">
    <source>
        <dbReference type="ARBA" id="ARBA00022840"/>
    </source>
</evidence>
<dbReference type="GO" id="GO:0006400">
    <property type="term" value="P:tRNA modification"/>
    <property type="evidence" value="ECO:0007669"/>
    <property type="project" value="UniProtKB-UniRule"/>
</dbReference>
<comment type="domain">
    <text evidence="7">The N-terminal region contains the highly conserved SGGXDS motif, predicted to be a P-loop motif involved in ATP binding.</text>
</comment>
<dbReference type="HAMAP" id="MF_01161">
    <property type="entry name" value="tRNA_Ile_lys_synt"/>
    <property type="match status" value="1"/>
</dbReference>
<protein>
    <recommendedName>
        <fullName evidence="7">tRNA(Ile)-lysidine synthase</fullName>
        <ecNumber evidence="7">6.3.4.19</ecNumber>
    </recommendedName>
    <alternativeName>
        <fullName evidence="7">tRNA(Ile)-2-lysyl-cytidine synthase</fullName>
    </alternativeName>
    <alternativeName>
        <fullName evidence="7">tRNA(Ile)-lysidine synthetase</fullName>
    </alternativeName>
</protein>
<dbReference type="PANTHER" id="PTHR43033">
    <property type="entry name" value="TRNA(ILE)-LYSIDINE SYNTHASE-RELATED"/>
    <property type="match status" value="1"/>
</dbReference>
<dbReference type="GO" id="GO:0005737">
    <property type="term" value="C:cytoplasm"/>
    <property type="evidence" value="ECO:0007669"/>
    <property type="project" value="UniProtKB-SubCell"/>
</dbReference>
<feature type="domain" description="tRNA(Ile)-lysidine synthase substrate-binding" evidence="9">
    <location>
        <begin position="233"/>
        <end position="281"/>
    </location>
</feature>
<dbReference type="CDD" id="cd01992">
    <property type="entry name" value="TilS_N"/>
    <property type="match status" value="1"/>
</dbReference>
<dbReference type="InterPro" id="IPR012795">
    <property type="entry name" value="tRNA_Ile_lys_synt_N"/>
</dbReference>
<feature type="binding site" evidence="7">
    <location>
        <begin position="23"/>
        <end position="28"/>
    </location>
    <ligand>
        <name>ATP</name>
        <dbReference type="ChEBI" id="CHEBI:30616"/>
    </ligand>
</feature>
<dbReference type="InterPro" id="IPR015262">
    <property type="entry name" value="tRNA_Ile_lys_synt_subst-bd"/>
</dbReference>
<evidence type="ECO:0000256" key="7">
    <source>
        <dbReference type="HAMAP-Rule" id="MF_01161"/>
    </source>
</evidence>
<comment type="function">
    <text evidence="7">Ligates lysine onto the cytidine present at position 34 of the AUA codon-specific tRNA(Ile) that contains the anticodon CAU, in an ATP-dependent manner. Cytidine is converted to lysidine, thus changing the amino acid specificity of the tRNA from methionine to isoleucine.</text>
</comment>
<comment type="catalytic activity">
    <reaction evidence="6 7">
        <text>cytidine(34) in tRNA(Ile2) + L-lysine + ATP = lysidine(34) in tRNA(Ile2) + AMP + diphosphate + H(+)</text>
        <dbReference type="Rhea" id="RHEA:43744"/>
        <dbReference type="Rhea" id="RHEA-COMP:10625"/>
        <dbReference type="Rhea" id="RHEA-COMP:10670"/>
        <dbReference type="ChEBI" id="CHEBI:15378"/>
        <dbReference type="ChEBI" id="CHEBI:30616"/>
        <dbReference type="ChEBI" id="CHEBI:32551"/>
        <dbReference type="ChEBI" id="CHEBI:33019"/>
        <dbReference type="ChEBI" id="CHEBI:82748"/>
        <dbReference type="ChEBI" id="CHEBI:83665"/>
        <dbReference type="ChEBI" id="CHEBI:456215"/>
        <dbReference type="EC" id="6.3.4.19"/>
    </reaction>
</comment>
<feature type="domain" description="tRNA(Ile)-lysidine/2-thiocytidine synthase N-terminal" evidence="8">
    <location>
        <begin position="18"/>
        <end position="184"/>
    </location>
</feature>
<comment type="subcellular location">
    <subcellularLocation>
        <location evidence="7">Cytoplasm</location>
    </subcellularLocation>
</comment>
<evidence type="ECO:0000256" key="6">
    <source>
        <dbReference type="ARBA" id="ARBA00048539"/>
    </source>
</evidence>
<evidence type="ECO:0000256" key="3">
    <source>
        <dbReference type="ARBA" id="ARBA00022694"/>
    </source>
</evidence>
<dbReference type="InterPro" id="IPR011063">
    <property type="entry name" value="TilS/TtcA_N"/>
</dbReference>
<reference evidence="10 11" key="1">
    <citation type="submission" date="2017-12" db="EMBL/GenBank/DDBJ databases">
        <title>Phylogenetic diversity of female urinary microbiome.</title>
        <authorList>
            <person name="Thomas-White K."/>
            <person name="Wolfe A.J."/>
        </authorList>
    </citation>
    <scope>NUCLEOTIDE SEQUENCE [LARGE SCALE GENOMIC DNA]</scope>
    <source>
        <strain evidence="10 11">UMB0777</strain>
    </source>
</reference>
<dbReference type="RefSeq" id="WP_101819812.1">
    <property type="nucleotide sequence ID" value="NZ_JBEPSW010000003.1"/>
</dbReference>
<dbReference type="EMBL" id="PKJC01000004">
    <property type="protein sequence ID" value="PKZ66175.1"/>
    <property type="molecule type" value="Genomic_DNA"/>
</dbReference>
<dbReference type="Pfam" id="PF09179">
    <property type="entry name" value="TilS"/>
    <property type="match status" value="1"/>
</dbReference>
<dbReference type="NCBIfam" id="TIGR02432">
    <property type="entry name" value="lysidine_TilS_N"/>
    <property type="match status" value="1"/>
</dbReference>
<dbReference type="AlphaFoldDB" id="A0A2I1RAR3"/>
<dbReference type="Gene3D" id="1.20.59.20">
    <property type="match status" value="1"/>
</dbReference>
<dbReference type="GO" id="GO:0005524">
    <property type="term" value="F:ATP binding"/>
    <property type="evidence" value="ECO:0007669"/>
    <property type="project" value="UniProtKB-UniRule"/>
</dbReference>
<keyword evidence="4 7" id="KW-0547">Nucleotide-binding</keyword>
<gene>
    <name evidence="7 10" type="primary">tilS</name>
    <name evidence="10" type="ORF">CYJ73_08545</name>
</gene>